<name>A0AAD6US84_9AGAR</name>
<sequence length="263" mass="29432">MSALRTIRQLTVRSRSLHLASAPVVRHSSLARRIALPVFARAVSASARSLTNTPANTQLANKLREELEYENAQHSESGSTHPEFLTSFQQQGVWEILDTPGNDEVFLTRKFGDENIRVMFSIADLHDFDAEFDDEEPTEAGAAKEAPLELRVSLSITKTTVPGALNVDLYCTDGAFQPATVSFYKDSKIGTELSIESDFARRTLFTGPPFETLDVGLQENMEAFLRERGIDETLARFVPEYATYKEQTEYVQWLEAVGKFVDT</sequence>
<dbReference type="Proteomes" id="UP001219525">
    <property type="component" value="Unassembled WGS sequence"/>
</dbReference>
<gene>
    <name evidence="1" type="ORF">GGX14DRAFT_552849</name>
</gene>
<dbReference type="AlphaFoldDB" id="A0AAD6US84"/>
<dbReference type="InterPro" id="IPR036561">
    <property type="entry name" value="MAM33_sf"/>
</dbReference>
<keyword evidence="2" id="KW-1185">Reference proteome</keyword>
<protein>
    <submittedName>
        <fullName evidence="1">Mitochondrial glycoprotein</fullName>
    </submittedName>
</protein>
<evidence type="ECO:0000313" key="2">
    <source>
        <dbReference type="Proteomes" id="UP001219525"/>
    </source>
</evidence>
<dbReference type="SUPFAM" id="SSF54529">
    <property type="entry name" value="Mitochondrial glycoprotein MAM33-like"/>
    <property type="match status" value="1"/>
</dbReference>
<dbReference type="GO" id="GO:0042256">
    <property type="term" value="P:cytosolic ribosome assembly"/>
    <property type="evidence" value="ECO:0007669"/>
    <property type="project" value="TreeGrafter"/>
</dbReference>
<proteinExistence type="predicted"/>
<dbReference type="PANTHER" id="PTHR10826">
    <property type="entry name" value="COMPLEMENT COMPONENT 1"/>
    <property type="match status" value="1"/>
</dbReference>
<dbReference type="Gene3D" id="3.10.280.10">
    <property type="entry name" value="Mitochondrial glycoprotein"/>
    <property type="match status" value="1"/>
</dbReference>
<dbReference type="PANTHER" id="PTHR10826:SF1">
    <property type="entry name" value="COMPLEMENT COMPONENT 1 Q SUBCOMPONENT-BINDING PROTEIN, MITOCHONDRIAL"/>
    <property type="match status" value="1"/>
</dbReference>
<dbReference type="EMBL" id="JARJCW010000107">
    <property type="protein sequence ID" value="KAJ7193518.1"/>
    <property type="molecule type" value="Genomic_DNA"/>
</dbReference>
<organism evidence="1 2">
    <name type="scientific">Mycena pura</name>
    <dbReference type="NCBI Taxonomy" id="153505"/>
    <lineage>
        <taxon>Eukaryota</taxon>
        <taxon>Fungi</taxon>
        <taxon>Dikarya</taxon>
        <taxon>Basidiomycota</taxon>
        <taxon>Agaricomycotina</taxon>
        <taxon>Agaricomycetes</taxon>
        <taxon>Agaricomycetidae</taxon>
        <taxon>Agaricales</taxon>
        <taxon>Marasmiineae</taxon>
        <taxon>Mycenaceae</taxon>
        <taxon>Mycena</taxon>
    </lineage>
</organism>
<accession>A0AAD6US84</accession>
<dbReference type="InterPro" id="IPR003428">
    <property type="entry name" value="MAM33"/>
</dbReference>
<comment type="caution">
    <text evidence="1">The sequence shown here is derived from an EMBL/GenBank/DDBJ whole genome shotgun (WGS) entry which is preliminary data.</text>
</comment>
<evidence type="ECO:0000313" key="1">
    <source>
        <dbReference type="EMBL" id="KAJ7193518.1"/>
    </source>
</evidence>
<reference evidence="1" key="1">
    <citation type="submission" date="2023-03" db="EMBL/GenBank/DDBJ databases">
        <title>Massive genome expansion in bonnet fungi (Mycena s.s.) driven by repeated elements and novel gene families across ecological guilds.</title>
        <authorList>
            <consortium name="Lawrence Berkeley National Laboratory"/>
            <person name="Harder C.B."/>
            <person name="Miyauchi S."/>
            <person name="Viragh M."/>
            <person name="Kuo A."/>
            <person name="Thoen E."/>
            <person name="Andreopoulos B."/>
            <person name="Lu D."/>
            <person name="Skrede I."/>
            <person name="Drula E."/>
            <person name="Henrissat B."/>
            <person name="Morin E."/>
            <person name="Kohler A."/>
            <person name="Barry K."/>
            <person name="LaButti K."/>
            <person name="Morin E."/>
            <person name="Salamov A."/>
            <person name="Lipzen A."/>
            <person name="Mereny Z."/>
            <person name="Hegedus B."/>
            <person name="Baldrian P."/>
            <person name="Stursova M."/>
            <person name="Weitz H."/>
            <person name="Taylor A."/>
            <person name="Grigoriev I.V."/>
            <person name="Nagy L.G."/>
            <person name="Martin F."/>
            <person name="Kauserud H."/>
        </authorList>
    </citation>
    <scope>NUCLEOTIDE SEQUENCE</scope>
    <source>
        <strain evidence="1">9144</strain>
    </source>
</reference>
<dbReference type="GO" id="GO:0005759">
    <property type="term" value="C:mitochondrial matrix"/>
    <property type="evidence" value="ECO:0007669"/>
    <property type="project" value="InterPro"/>
</dbReference>
<dbReference type="Pfam" id="PF02330">
    <property type="entry name" value="MAM33"/>
    <property type="match status" value="1"/>
</dbReference>